<feature type="region of interest" description="Disordered" evidence="3">
    <location>
        <begin position="32"/>
        <end position="60"/>
    </location>
</feature>
<dbReference type="SUPFAM" id="SSF54928">
    <property type="entry name" value="RNA-binding domain, RBD"/>
    <property type="match status" value="2"/>
</dbReference>
<dbReference type="EMBL" id="MRCU01000006">
    <property type="protein sequence ID" value="RKK16056.1"/>
    <property type="molecule type" value="Genomic_DNA"/>
</dbReference>
<evidence type="ECO:0000313" key="6">
    <source>
        <dbReference type="Proteomes" id="UP000270866"/>
    </source>
</evidence>
<dbReference type="SMART" id="SM00360">
    <property type="entry name" value="RRM"/>
    <property type="match status" value="2"/>
</dbReference>
<evidence type="ECO:0000313" key="5">
    <source>
        <dbReference type="EMBL" id="RKK16056.1"/>
    </source>
</evidence>
<gene>
    <name evidence="5" type="ORF">BFJ65_g9628</name>
</gene>
<dbReference type="PANTHER" id="PTHR48027">
    <property type="entry name" value="HETEROGENEOUS NUCLEAR RIBONUCLEOPROTEIN 87F-RELATED"/>
    <property type="match status" value="1"/>
</dbReference>
<organism evidence="5 6">
    <name type="scientific">Fusarium oxysporum f. sp. cepae</name>
    <dbReference type="NCBI Taxonomy" id="396571"/>
    <lineage>
        <taxon>Eukaryota</taxon>
        <taxon>Fungi</taxon>
        <taxon>Dikarya</taxon>
        <taxon>Ascomycota</taxon>
        <taxon>Pezizomycotina</taxon>
        <taxon>Sordariomycetes</taxon>
        <taxon>Hypocreomycetidae</taxon>
        <taxon>Hypocreales</taxon>
        <taxon>Nectriaceae</taxon>
        <taxon>Fusarium</taxon>
        <taxon>Fusarium oxysporum species complex</taxon>
    </lineage>
</organism>
<feature type="region of interest" description="Disordered" evidence="3">
    <location>
        <begin position="742"/>
        <end position="789"/>
    </location>
</feature>
<sequence>MLTPEYRTPHAVASTNRTLRNAFSALNIHYSGDEEESESDGSPRSSSSRPLSNSKSMPSLVQKDNVAQPGYSSYPYNNTHQAGEGNFDYPVAAEPTAPMMASQEIQPEQVLTGDFMSINQVVQTVAALPSNMDAFANIPREFDAQAVYPGDACLFVANLPQHVDDLTLRVSLTKHFGKFGTVFVKVKRDRTRHMPMAFVQYTQIKHADVAVHQARGDMIHGRPIRVEKCGGNLSYIIFRKDTRPVHADEARSIFSRHGPVKKVEVLNYDAQTKLAVPPSLLVLYSRFDPKRDVIRDVGPNTPFIIMAFDPKMVQKRSDRPADDQTFMEMYEKDCRSVFFGGLPHYADETMVYRLAGICGNIRSVDLRISPDQDGGLPHPWAFVEYDEFDIPDRAMEEFVSSSFVFRRVLSAYRMSANTGPKNGKEVEGCILRVERKRTKPTPEAVAVPQAIGTRLPESGPRFPNPGSRFPNSGPSRVPGSGSSHMPGSVDDARMYPSPLRPVKRPHRRFDSRVASAAAAPVNHRRVVSTAGLSWEEREFLENCHPEDLLKPENVRPRPLPVPTLAVPNTKLDEVTPVQSPEKYPPIAESSNVVRFAPSPSTLPSHTGSSPIPLQIPAPPAEFSPPNLRGFKDRLAADGHSRVTAFSPAAELAAMRCEVAAEDKANGKGHRRAVSMFITSTYPPPIDLSESDDSTWRESGSSPDEQGSRKKKTKRCLIRRRHLSEENLKRNLLYQAKLKRTYASEENMRGRPISRETDQPRDKSGKSRKSDATERAPEGQLVVASQQAPEGQPVVAAQQPMYQPAMPYTHMVPQYPPPMPPMGYMPMPPQAMAPVPAPGGFTYMDMPQYPLPQFHEPVQLYPGPSHHGYAGPGPSQVPYPTPPHPASMYQGQPQVPFQGHHQREYHEPMHVSQDARNHPYQSHGRPQYQGRRHASYAHPQQMHYQGNYSGMPHSNFTPQGPRESYHQSRQRQEAERYRRYNS</sequence>
<protein>
    <recommendedName>
        <fullName evidence="4">RRM domain-containing protein</fullName>
    </recommendedName>
</protein>
<evidence type="ECO:0000256" key="3">
    <source>
        <dbReference type="SAM" id="MobiDB-lite"/>
    </source>
</evidence>
<dbReference type="Pfam" id="PF00076">
    <property type="entry name" value="RRM_1"/>
    <property type="match status" value="2"/>
</dbReference>
<name>A0A3L6NDL3_FUSOX</name>
<dbReference type="CDD" id="cd00590">
    <property type="entry name" value="RRM_SF"/>
    <property type="match status" value="1"/>
</dbReference>
<comment type="caution">
    <text evidence="5">The sequence shown here is derived from an EMBL/GenBank/DDBJ whole genome shotgun (WGS) entry which is preliminary data.</text>
</comment>
<dbReference type="PROSITE" id="PS50102">
    <property type="entry name" value="RRM"/>
    <property type="match status" value="2"/>
</dbReference>
<feature type="domain" description="RRM" evidence="4">
    <location>
        <begin position="152"/>
        <end position="231"/>
    </location>
</feature>
<dbReference type="Proteomes" id="UP000270866">
    <property type="component" value="Chromosome 8"/>
</dbReference>
<feature type="region of interest" description="Disordered" evidence="3">
    <location>
        <begin position="453"/>
        <end position="490"/>
    </location>
</feature>
<feature type="region of interest" description="Disordered" evidence="3">
    <location>
        <begin position="680"/>
        <end position="715"/>
    </location>
</feature>
<feature type="compositionally biased region" description="Low complexity" evidence="3">
    <location>
        <begin position="470"/>
        <end position="483"/>
    </location>
</feature>
<proteinExistence type="predicted"/>
<feature type="compositionally biased region" description="Polar residues" evidence="3">
    <location>
        <begin position="942"/>
        <end position="957"/>
    </location>
</feature>
<evidence type="ECO:0000256" key="1">
    <source>
        <dbReference type="ARBA" id="ARBA00022884"/>
    </source>
</evidence>
<accession>A0A3L6NDL3</accession>
<dbReference type="GO" id="GO:0003723">
    <property type="term" value="F:RNA binding"/>
    <property type="evidence" value="ECO:0007669"/>
    <property type="project" value="UniProtKB-UniRule"/>
</dbReference>
<feature type="region of interest" description="Disordered" evidence="3">
    <location>
        <begin position="942"/>
        <end position="981"/>
    </location>
</feature>
<feature type="region of interest" description="Disordered" evidence="3">
    <location>
        <begin position="914"/>
        <end position="933"/>
    </location>
</feature>
<dbReference type="InterPro" id="IPR052462">
    <property type="entry name" value="SLIRP/GR-RBP-like"/>
</dbReference>
<dbReference type="InterPro" id="IPR035979">
    <property type="entry name" value="RBD_domain_sf"/>
</dbReference>
<dbReference type="InterPro" id="IPR000504">
    <property type="entry name" value="RRM_dom"/>
</dbReference>
<feature type="compositionally biased region" description="Basic and acidic residues" evidence="3">
    <location>
        <begin position="742"/>
        <end position="776"/>
    </location>
</feature>
<feature type="compositionally biased region" description="Low complexity" evidence="3">
    <location>
        <begin position="40"/>
        <end position="59"/>
    </location>
</feature>
<dbReference type="AlphaFoldDB" id="A0A3L6NDL3"/>
<reference evidence="5 6" key="1">
    <citation type="journal article" date="2018" name="Sci. Rep.">
        <title>Characterisation of pathogen-specific regions and novel effector candidates in Fusarium oxysporum f. sp. cepae.</title>
        <authorList>
            <person name="Armitage A.D."/>
            <person name="Taylor A."/>
            <person name="Sobczyk M.K."/>
            <person name="Baxter L."/>
            <person name="Greenfield B.P."/>
            <person name="Bates H.J."/>
            <person name="Wilson F."/>
            <person name="Jackson A.C."/>
            <person name="Ott S."/>
            <person name="Harrison R.J."/>
            <person name="Clarkson J.P."/>
        </authorList>
    </citation>
    <scope>NUCLEOTIDE SEQUENCE [LARGE SCALE GENOMIC DNA]</scope>
    <source>
        <strain evidence="5 6">FoC_Fus2</strain>
    </source>
</reference>
<feature type="compositionally biased region" description="Basic and acidic residues" evidence="3">
    <location>
        <begin position="962"/>
        <end position="981"/>
    </location>
</feature>
<feature type="domain" description="RRM" evidence="4">
    <location>
        <begin position="335"/>
        <end position="438"/>
    </location>
</feature>
<keyword evidence="1 2" id="KW-0694">RNA-binding</keyword>
<evidence type="ECO:0000259" key="4">
    <source>
        <dbReference type="PROSITE" id="PS50102"/>
    </source>
</evidence>
<evidence type="ECO:0000256" key="2">
    <source>
        <dbReference type="PROSITE-ProRule" id="PRU00176"/>
    </source>
</evidence>
<dbReference type="InterPro" id="IPR012677">
    <property type="entry name" value="Nucleotide-bd_a/b_plait_sf"/>
</dbReference>
<dbReference type="Gene3D" id="3.30.70.330">
    <property type="match status" value="2"/>
</dbReference>